<feature type="domain" description="Class II aldolase/adducin N-terminal" evidence="3">
    <location>
        <begin position="28"/>
        <end position="228"/>
    </location>
</feature>
<keyword evidence="2" id="KW-0560">Oxidoreductase</keyword>
<dbReference type="SUPFAM" id="SSF53639">
    <property type="entry name" value="AraD/HMP-PK domain-like"/>
    <property type="match status" value="1"/>
</dbReference>
<evidence type="ECO:0000313" key="4">
    <source>
        <dbReference type="EMBL" id="SMH56079.1"/>
    </source>
</evidence>
<gene>
    <name evidence="4" type="ORF">SAMN02982922_5450</name>
</gene>
<proteinExistence type="inferred from homology"/>
<accession>A0A1X7PUY9</accession>
<reference evidence="4 5" key="1">
    <citation type="submission" date="2017-04" db="EMBL/GenBank/DDBJ databases">
        <authorList>
            <person name="Afonso C.L."/>
            <person name="Miller P.J."/>
            <person name="Scott M.A."/>
            <person name="Spackman E."/>
            <person name="Goraichik I."/>
            <person name="Dimitrov K.M."/>
            <person name="Suarez D.L."/>
            <person name="Swayne D.E."/>
        </authorList>
    </citation>
    <scope>NUCLEOTIDE SEQUENCE [LARGE SCALE GENOMIC DNA]</scope>
    <source>
        <strain evidence="4 5">B5P</strain>
    </source>
</reference>
<evidence type="ECO:0000259" key="3">
    <source>
        <dbReference type="SMART" id="SM01007"/>
    </source>
</evidence>
<keyword evidence="5" id="KW-1185">Reference proteome</keyword>
<name>A0A1X7PUY9_9HYPH</name>
<dbReference type="PRINTS" id="PR00081">
    <property type="entry name" value="GDHRDH"/>
</dbReference>
<dbReference type="SMART" id="SM01007">
    <property type="entry name" value="Aldolase_II"/>
    <property type="match status" value="1"/>
</dbReference>
<dbReference type="RefSeq" id="WP_085467033.1">
    <property type="nucleotide sequence ID" value="NZ_FXBL01000004.1"/>
</dbReference>
<dbReference type="Proteomes" id="UP000193083">
    <property type="component" value="Unassembled WGS sequence"/>
</dbReference>
<dbReference type="Gene3D" id="3.40.50.720">
    <property type="entry name" value="NAD(P)-binding Rossmann-like Domain"/>
    <property type="match status" value="1"/>
</dbReference>
<dbReference type="SUPFAM" id="SSF51735">
    <property type="entry name" value="NAD(P)-binding Rossmann-fold domains"/>
    <property type="match status" value="1"/>
</dbReference>
<sequence length="684" mass="72490">MKNLWNDQEAERLVGEYAAKGVARDLALRVYTTRLLGGEPRLVLHGGGNTSVKATATDLVGDTYDVLHVKGSGWDMAVIEPAGLPAVKMAPLLKARAKDVLSDEDMVALQRANLIDPSSPNPSVETLLHAFLPHKFVDHTHSTAVLAIVDQGTDSVETIAKVFGPKMGYVPYIKPGFDLAKAAAEVFEKDTSVEGLILDKHGIFTFAETAKEAYDLMIHWVTVAEDYVAKNGKAPAKTAALPATLATAADIASSLRGAVAVDLGEGRFDRMVSDFRTSPAILDFLANADLQRLADRGVSTPDLSIRIKTGPMVLPAPAAGDANYPKAIREKVAAYVAEYTDYFRTNDARDEVRRTMLDPMPRLSLVPGVGIFGHGRTLKDAKIASDVAEAWMDAVRGAEAIGDFRPLAKSDLFELEYWSLEQAKLAGNKPKPLTGQVMLVTGGAGAIGAATAKMFAANGAHVVVVDLDEAKAKEVAKAAGNASIGVGADVTKPADVRAAFDKAVATYGGVDIVVSNAGAAFEGAIGEIDDALLRKSFELNFFAHQSVAQNAVRIFKQQGTGGCLLFNTSKQAINPGPKFGAYGLPKAATLFLSRQYALDYGSIGVRSNAVNADRIRSGLLTDAMIASRSTARGLSEKDYMSGNLLGQEVTADHVAQAFLHHALAERTTADVTTVDGGNIAATLR</sequence>
<dbReference type="InterPro" id="IPR002347">
    <property type="entry name" value="SDR_fam"/>
</dbReference>
<dbReference type="InterPro" id="IPR036291">
    <property type="entry name" value="NAD(P)-bd_dom_sf"/>
</dbReference>
<dbReference type="Gene3D" id="3.40.225.10">
    <property type="entry name" value="Class II aldolase/adducin N-terminal domain"/>
    <property type="match status" value="1"/>
</dbReference>
<dbReference type="AlphaFoldDB" id="A0A1X7PUY9"/>
<dbReference type="Pfam" id="PF00596">
    <property type="entry name" value="Aldolase_II"/>
    <property type="match status" value="1"/>
</dbReference>
<evidence type="ECO:0000313" key="5">
    <source>
        <dbReference type="Proteomes" id="UP000193083"/>
    </source>
</evidence>
<dbReference type="EMBL" id="FXBL01000004">
    <property type="protein sequence ID" value="SMH56079.1"/>
    <property type="molecule type" value="Genomic_DNA"/>
</dbReference>
<dbReference type="PANTHER" id="PTHR43669:SF3">
    <property type="entry name" value="ALCOHOL DEHYDROGENASE, PUTATIVE (AFU_ORTHOLOGUE AFUA_3G03445)-RELATED"/>
    <property type="match status" value="1"/>
</dbReference>
<dbReference type="NCBIfam" id="NF006192">
    <property type="entry name" value="PRK08324.1-6"/>
    <property type="match status" value="1"/>
</dbReference>
<dbReference type="InterPro" id="IPR036409">
    <property type="entry name" value="Aldolase_II/adducin_N_sf"/>
</dbReference>
<evidence type="ECO:0000256" key="2">
    <source>
        <dbReference type="ARBA" id="ARBA00023002"/>
    </source>
</evidence>
<evidence type="ECO:0000256" key="1">
    <source>
        <dbReference type="ARBA" id="ARBA00006484"/>
    </source>
</evidence>
<dbReference type="GO" id="GO:0016491">
    <property type="term" value="F:oxidoreductase activity"/>
    <property type="evidence" value="ECO:0007669"/>
    <property type="project" value="UniProtKB-KW"/>
</dbReference>
<dbReference type="PANTHER" id="PTHR43669">
    <property type="entry name" value="5-KETO-D-GLUCONATE 5-REDUCTASE"/>
    <property type="match status" value="1"/>
</dbReference>
<dbReference type="OrthoDB" id="9774430at2"/>
<comment type="similarity">
    <text evidence="1">Belongs to the short-chain dehydrogenases/reductases (SDR) family.</text>
</comment>
<dbReference type="Pfam" id="PF13561">
    <property type="entry name" value="adh_short_C2"/>
    <property type="match status" value="1"/>
</dbReference>
<dbReference type="InterPro" id="IPR001303">
    <property type="entry name" value="Aldolase_II/adducin_N"/>
</dbReference>
<protein>
    <submittedName>
        <fullName evidence="4">Rhamnose utilisation protein RhaD, predicted bifunctional aldolase and dehydrogenase</fullName>
    </submittedName>
</protein>
<organism evidence="4 5">
    <name type="scientific">Mesorhizobium australicum</name>
    <dbReference type="NCBI Taxonomy" id="536018"/>
    <lineage>
        <taxon>Bacteria</taxon>
        <taxon>Pseudomonadati</taxon>
        <taxon>Pseudomonadota</taxon>
        <taxon>Alphaproteobacteria</taxon>
        <taxon>Hyphomicrobiales</taxon>
        <taxon>Phyllobacteriaceae</taxon>
        <taxon>Mesorhizobium</taxon>
    </lineage>
</organism>